<reference evidence="1 2" key="1">
    <citation type="journal article" date="2010" name="PLoS ONE">
        <title>The glycobiome of the rumen bacterium Butyrivibrio proteoclasticus B316(T) highlights adaptation to a polysaccharide-rich environment.</title>
        <authorList>
            <person name="Kelly W.J."/>
            <person name="Leahy S.C."/>
            <person name="Altermann E."/>
            <person name="Yeoman C.J."/>
            <person name="Dunne J.C."/>
            <person name="Kong Z."/>
            <person name="Pacheco D.M."/>
            <person name="Li D."/>
            <person name="Noel S.J."/>
            <person name="Moon C.D."/>
            <person name="Cookson A.L."/>
            <person name="Attwood G.T."/>
        </authorList>
    </citation>
    <scope>NUCLEOTIDE SEQUENCE [LARGE SCALE GENOMIC DNA]</scope>
    <source>
        <strain evidence="2">ATCC 51982 / DSM 14932 / B316</strain>
        <plasmid evidence="2">Plasmid pCY186</plasmid>
    </source>
</reference>
<name>E0S517_BUTPB</name>
<sequence>MEFEKIKEKIHKNPKSINVLYRWLMDKEFSGAACEELCKYLLDNKELFDKHFYRDLVRVNCNGDSLEYRYDSRDGATDSEPRKDKNGKIDEKHLAMIIFKQGRKGKELVKIDNLGFILDYEMPIGGNTEKLLKENGELRGICDPDPNSNPSKNSMLFNPGKCDLVSFDNNCFTILELKKEDNTEPLVRAVMEAYTYREMLNKSEAADSLRGKYRGLSIPEGNTIWKAAPLLPFGESQYKEYMSAGPKLIELMDFLEIKPIWYSYSEKDKKISVVKYL</sequence>
<dbReference type="Proteomes" id="UP000001299">
    <property type="component" value="Plasmid pCY186"/>
</dbReference>
<dbReference type="HOGENOM" id="CLU_1003555_0_0_9"/>
<evidence type="ECO:0000313" key="2">
    <source>
        <dbReference type="Proteomes" id="UP000001299"/>
    </source>
</evidence>
<geneLocation type="plasmid" evidence="1 2">
    <name>pCY186</name>
</geneLocation>
<proteinExistence type="predicted"/>
<gene>
    <name evidence="1" type="ordered locus">bpr_IV135</name>
</gene>
<keyword evidence="1" id="KW-0614">Plasmid</keyword>
<accession>E0S517</accession>
<evidence type="ECO:0000313" key="1">
    <source>
        <dbReference type="EMBL" id="ADL36499.1"/>
    </source>
</evidence>
<dbReference type="EMBL" id="CP001813">
    <property type="protein sequence ID" value="ADL36499.1"/>
    <property type="molecule type" value="Genomic_DNA"/>
</dbReference>
<organism evidence="1 2">
    <name type="scientific">Butyrivibrio proteoclasticus (strain ATCC 51982 / DSM 14932 / B316)</name>
    <name type="common">Clostridium proteoclasticum</name>
    <dbReference type="NCBI Taxonomy" id="515622"/>
    <lineage>
        <taxon>Bacteria</taxon>
        <taxon>Bacillati</taxon>
        <taxon>Bacillota</taxon>
        <taxon>Clostridia</taxon>
        <taxon>Lachnospirales</taxon>
        <taxon>Lachnospiraceae</taxon>
        <taxon>Butyrivibrio</taxon>
    </lineage>
</organism>
<keyword evidence="2" id="KW-1185">Reference proteome</keyword>
<dbReference type="RefSeq" id="WP_013283147.1">
    <property type="nucleotide sequence ID" value="NC_014390.1"/>
</dbReference>
<protein>
    <submittedName>
        <fullName evidence="1">Uncharacterized protein</fullName>
    </submittedName>
</protein>
<dbReference type="KEGG" id="bpb:bpr_IV135"/>
<dbReference type="AlphaFoldDB" id="E0S517"/>